<keyword evidence="2" id="KW-1185">Reference proteome</keyword>
<evidence type="ECO:0000313" key="1">
    <source>
        <dbReference type="EMBL" id="RYR18624.1"/>
    </source>
</evidence>
<name>A0A444ZX39_ARAHY</name>
<comment type="caution">
    <text evidence="1">The sequence shown here is derived from an EMBL/GenBank/DDBJ whole genome shotgun (WGS) entry which is preliminary data.</text>
</comment>
<dbReference type="Proteomes" id="UP000289738">
    <property type="component" value="Chromosome B03"/>
</dbReference>
<dbReference type="EMBL" id="SDMP01000013">
    <property type="protein sequence ID" value="RYR18624.1"/>
    <property type="molecule type" value="Genomic_DNA"/>
</dbReference>
<gene>
    <name evidence="1" type="ORF">Ahy_B03g063240</name>
</gene>
<accession>A0A444ZX39</accession>
<dbReference type="AlphaFoldDB" id="A0A444ZX39"/>
<proteinExistence type="predicted"/>
<protein>
    <submittedName>
        <fullName evidence="1">Uncharacterized protein</fullName>
    </submittedName>
</protein>
<evidence type="ECO:0000313" key="2">
    <source>
        <dbReference type="Proteomes" id="UP000289738"/>
    </source>
</evidence>
<reference evidence="1 2" key="1">
    <citation type="submission" date="2019-01" db="EMBL/GenBank/DDBJ databases">
        <title>Sequencing of cultivated peanut Arachis hypogaea provides insights into genome evolution and oil improvement.</title>
        <authorList>
            <person name="Chen X."/>
        </authorList>
    </citation>
    <scope>NUCLEOTIDE SEQUENCE [LARGE SCALE GENOMIC DNA]</scope>
    <source>
        <strain evidence="2">cv. Fuhuasheng</strain>
        <tissue evidence="1">Leaves</tissue>
    </source>
</reference>
<sequence>MHRFEGRLGVAWIRIAEPEDVRRCSRRSVVDDGNIAAGEAGVAAVSGEVVFVGVVLMVIGVDAEEKERQMLLEIGTFI</sequence>
<organism evidence="1 2">
    <name type="scientific">Arachis hypogaea</name>
    <name type="common">Peanut</name>
    <dbReference type="NCBI Taxonomy" id="3818"/>
    <lineage>
        <taxon>Eukaryota</taxon>
        <taxon>Viridiplantae</taxon>
        <taxon>Streptophyta</taxon>
        <taxon>Embryophyta</taxon>
        <taxon>Tracheophyta</taxon>
        <taxon>Spermatophyta</taxon>
        <taxon>Magnoliopsida</taxon>
        <taxon>eudicotyledons</taxon>
        <taxon>Gunneridae</taxon>
        <taxon>Pentapetalae</taxon>
        <taxon>rosids</taxon>
        <taxon>fabids</taxon>
        <taxon>Fabales</taxon>
        <taxon>Fabaceae</taxon>
        <taxon>Papilionoideae</taxon>
        <taxon>50 kb inversion clade</taxon>
        <taxon>dalbergioids sensu lato</taxon>
        <taxon>Dalbergieae</taxon>
        <taxon>Pterocarpus clade</taxon>
        <taxon>Arachis</taxon>
    </lineage>
</organism>